<comment type="similarity">
    <text evidence="2">Belongs to the bacterial solute-binding protein 5 family.</text>
</comment>
<feature type="domain" description="Solute-binding protein family 5" evidence="6">
    <location>
        <begin position="69"/>
        <end position="417"/>
    </location>
</feature>
<dbReference type="EMBL" id="JANCLU010000013">
    <property type="protein sequence ID" value="MCP8939684.1"/>
    <property type="molecule type" value="Genomic_DNA"/>
</dbReference>
<dbReference type="Pfam" id="PF00496">
    <property type="entry name" value="SBP_bac_5"/>
    <property type="match status" value="1"/>
</dbReference>
<sequence>MLKQVVMYALLAAALASPLPASAQGKDALVVDLPNDAATLDPHVQWDTDSYTIYRNIFDNLVTRDPSGKIVPQIATAWRYTNDTTIEFDIRSGVTFHDGSPLTPADVAFSINRIINPAFKSPQLSQFDQIVSAEARGDKVVMTTKTPYPALMAQLVKLSIVPKAVVEKVGDQSFNQNPVGSGPYRLAAWQKGVQTALEANDRYWGGKPPFKSVTFRVVPDVATRVADLRTGRADIVRQLGPDEATALKSESQLQVLAGPTERIGYMFINAQSGPTADVRVRRAIAQAIDQKAIIEALLQGYGDPVNIVLTPANFGYVSDVPGYEFNLAKAKALVKEAGAEGASLTFLTSPAYDRRVVEALQQMVQEIGLKVEIVALDHPTFLRRRQGRPDEAGSLSLGRWSCACQDADGVIFPLFRTGSIWAKYSNPAFDDAVDNARKILDEKQRLAFYRKAFEILREDVPGIGIYQDYAIYGARKELQWKPTPNEAFFIMDMKWGK</sequence>
<reference evidence="7 8" key="1">
    <citation type="submission" date="2022-07" db="EMBL/GenBank/DDBJ databases">
        <authorList>
            <person name="Li W.-J."/>
            <person name="Deng Q.-Q."/>
        </authorList>
    </citation>
    <scope>NUCLEOTIDE SEQUENCE [LARGE SCALE GENOMIC DNA]</scope>
    <source>
        <strain evidence="7 8">SYSU M60028</strain>
    </source>
</reference>
<accession>A0ABT1LE27</accession>
<dbReference type="Gene3D" id="3.40.190.10">
    <property type="entry name" value="Periplasmic binding protein-like II"/>
    <property type="match status" value="1"/>
</dbReference>
<evidence type="ECO:0000256" key="5">
    <source>
        <dbReference type="SAM" id="SignalP"/>
    </source>
</evidence>
<keyword evidence="8" id="KW-1185">Reference proteome</keyword>
<name>A0ABT1LE27_9HYPH</name>
<keyword evidence="4 5" id="KW-0732">Signal</keyword>
<keyword evidence="3" id="KW-0813">Transport</keyword>
<evidence type="ECO:0000256" key="1">
    <source>
        <dbReference type="ARBA" id="ARBA00004418"/>
    </source>
</evidence>
<comment type="caution">
    <text evidence="7">The sequence shown here is derived from an EMBL/GenBank/DDBJ whole genome shotgun (WGS) entry which is preliminary data.</text>
</comment>
<dbReference type="Gene3D" id="3.10.105.10">
    <property type="entry name" value="Dipeptide-binding Protein, Domain 3"/>
    <property type="match status" value="1"/>
</dbReference>
<evidence type="ECO:0000313" key="8">
    <source>
        <dbReference type="Proteomes" id="UP001205890"/>
    </source>
</evidence>
<feature type="chain" id="PRO_5046428182" evidence="5">
    <location>
        <begin position="24"/>
        <end position="497"/>
    </location>
</feature>
<dbReference type="Proteomes" id="UP001205890">
    <property type="component" value="Unassembled WGS sequence"/>
</dbReference>
<dbReference type="PANTHER" id="PTHR30290">
    <property type="entry name" value="PERIPLASMIC BINDING COMPONENT OF ABC TRANSPORTER"/>
    <property type="match status" value="1"/>
</dbReference>
<evidence type="ECO:0000256" key="3">
    <source>
        <dbReference type="ARBA" id="ARBA00022448"/>
    </source>
</evidence>
<dbReference type="PANTHER" id="PTHR30290:SF9">
    <property type="entry name" value="OLIGOPEPTIDE-BINDING PROTEIN APPA"/>
    <property type="match status" value="1"/>
</dbReference>
<organism evidence="7 8">
    <name type="scientific">Alsobacter ponti</name>
    <dbReference type="NCBI Taxonomy" id="2962936"/>
    <lineage>
        <taxon>Bacteria</taxon>
        <taxon>Pseudomonadati</taxon>
        <taxon>Pseudomonadota</taxon>
        <taxon>Alphaproteobacteria</taxon>
        <taxon>Hyphomicrobiales</taxon>
        <taxon>Alsobacteraceae</taxon>
        <taxon>Alsobacter</taxon>
    </lineage>
</organism>
<dbReference type="InterPro" id="IPR030678">
    <property type="entry name" value="Peptide/Ni-bd"/>
</dbReference>
<gene>
    <name evidence="7" type="ORF">NK718_14240</name>
</gene>
<dbReference type="InterPro" id="IPR000914">
    <property type="entry name" value="SBP_5_dom"/>
</dbReference>
<feature type="signal peptide" evidence="5">
    <location>
        <begin position="1"/>
        <end position="23"/>
    </location>
</feature>
<evidence type="ECO:0000256" key="4">
    <source>
        <dbReference type="ARBA" id="ARBA00022729"/>
    </source>
</evidence>
<evidence type="ECO:0000313" key="7">
    <source>
        <dbReference type="EMBL" id="MCP8939684.1"/>
    </source>
</evidence>
<dbReference type="CDD" id="cd08515">
    <property type="entry name" value="PBP2_NikA_DppA_OppA_like_10"/>
    <property type="match status" value="1"/>
</dbReference>
<protein>
    <submittedName>
        <fullName evidence="7">ABC transporter substrate-binding protein</fullName>
    </submittedName>
</protein>
<evidence type="ECO:0000259" key="6">
    <source>
        <dbReference type="Pfam" id="PF00496"/>
    </source>
</evidence>
<evidence type="ECO:0000256" key="2">
    <source>
        <dbReference type="ARBA" id="ARBA00005695"/>
    </source>
</evidence>
<dbReference type="Gene3D" id="3.90.76.10">
    <property type="entry name" value="Dipeptide-binding Protein, Domain 1"/>
    <property type="match status" value="1"/>
</dbReference>
<dbReference type="SUPFAM" id="SSF53850">
    <property type="entry name" value="Periplasmic binding protein-like II"/>
    <property type="match status" value="1"/>
</dbReference>
<dbReference type="InterPro" id="IPR039424">
    <property type="entry name" value="SBP_5"/>
</dbReference>
<proteinExistence type="inferred from homology"/>
<dbReference type="RefSeq" id="WP_254743568.1">
    <property type="nucleotide sequence ID" value="NZ_JANCLU010000013.1"/>
</dbReference>
<dbReference type="PIRSF" id="PIRSF002741">
    <property type="entry name" value="MppA"/>
    <property type="match status" value="1"/>
</dbReference>
<comment type="subcellular location">
    <subcellularLocation>
        <location evidence="1">Periplasm</location>
    </subcellularLocation>
</comment>